<keyword evidence="10" id="KW-1185">Reference proteome</keyword>
<comment type="subcellular location">
    <subcellularLocation>
        <location evidence="1">Membrane</location>
        <topology evidence="1">Multi-pass membrane protein</topology>
    </subcellularLocation>
</comment>
<keyword evidence="4 7" id="KW-0472">Membrane</keyword>
<proteinExistence type="inferred from homology"/>
<dbReference type="Pfam" id="PF20684">
    <property type="entry name" value="Fung_rhodopsin"/>
    <property type="match status" value="1"/>
</dbReference>
<feature type="transmembrane region" description="Helical" evidence="7">
    <location>
        <begin position="267"/>
        <end position="287"/>
    </location>
</feature>
<feature type="transmembrane region" description="Helical" evidence="7">
    <location>
        <begin position="68"/>
        <end position="90"/>
    </location>
</feature>
<dbReference type="AlphaFoldDB" id="A0A9P8REX8"/>
<feature type="compositionally biased region" description="Polar residues" evidence="6">
    <location>
        <begin position="343"/>
        <end position="360"/>
    </location>
</feature>
<evidence type="ECO:0000313" key="9">
    <source>
        <dbReference type="EMBL" id="KAH6640034.1"/>
    </source>
</evidence>
<feature type="transmembrane region" description="Helical" evidence="7">
    <location>
        <begin position="110"/>
        <end position="135"/>
    </location>
</feature>
<accession>A0A9P8REX8</accession>
<evidence type="ECO:0000259" key="8">
    <source>
        <dbReference type="Pfam" id="PF20684"/>
    </source>
</evidence>
<feature type="domain" description="Rhodopsin" evidence="8">
    <location>
        <begin position="53"/>
        <end position="291"/>
    </location>
</feature>
<evidence type="ECO:0000256" key="7">
    <source>
        <dbReference type="SAM" id="Phobius"/>
    </source>
</evidence>
<dbReference type="InterPro" id="IPR049326">
    <property type="entry name" value="Rhodopsin_dom_fungi"/>
</dbReference>
<evidence type="ECO:0000313" key="10">
    <source>
        <dbReference type="Proteomes" id="UP000758603"/>
    </source>
</evidence>
<comment type="similarity">
    <text evidence="5">Belongs to the SAT4 family.</text>
</comment>
<evidence type="ECO:0000256" key="6">
    <source>
        <dbReference type="SAM" id="MobiDB-lite"/>
    </source>
</evidence>
<dbReference type="GeneID" id="70137589"/>
<feature type="transmembrane region" description="Helical" evidence="7">
    <location>
        <begin position="192"/>
        <end position="218"/>
    </location>
</feature>
<keyword evidence="2 7" id="KW-0812">Transmembrane</keyword>
<keyword evidence="3 7" id="KW-1133">Transmembrane helix</keyword>
<evidence type="ECO:0000256" key="4">
    <source>
        <dbReference type="ARBA" id="ARBA00023136"/>
    </source>
</evidence>
<evidence type="ECO:0000256" key="3">
    <source>
        <dbReference type="ARBA" id="ARBA00022989"/>
    </source>
</evidence>
<gene>
    <name evidence="9" type="ORF">BKA67DRAFT_671450</name>
</gene>
<dbReference type="PANTHER" id="PTHR33048">
    <property type="entry name" value="PTH11-LIKE INTEGRAL MEMBRANE PROTEIN (AFU_ORTHOLOGUE AFUA_5G11245)"/>
    <property type="match status" value="1"/>
</dbReference>
<reference evidence="9" key="1">
    <citation type="journal article" date="2021" name="Nat. Commun.">
        <title>Genetic determinants of endophytism in the Arabidopsis root mycobiome.</title>
        <authorList>
            <person name="Mesny F."/>
            <person name="Miyauchi S."/>
            <person name="Thiergart T."/>
            <person name="Pickel B."/>
            <person name="Atanasova L."/>
            <person name="Karlsson M."/>
            <person name="Huettel B."/>
            <person name="Barry K.W."/>
            <person name="Haridas S."/>
            <person name="Chen C."/>
            <person name="Bauer D."/>
            <person name="Andreopoulos W."/>
            <person name="Pangilinan J."/>
            <person name="LaButti K."/>
            <person name="Riley R."/>
            <person name="Lipzen A."/>
            <person name="Clum A."/>
            <person name="Drula E."/>
            <person name="Henrissat B."/>
            <person name="Kohler A."/>
            <person name="Grigoriev I.V."/>
            <person name="Martin F.M."/>
            <person name="Hacquard S."/>
        </authorList>
    </citation>
    <scope>NUCLEOTIDE SEQUENCE</scope>
    <source>
        <strain evidence="9">MPI-SDFR-AT-0073</strain>
    </source>
</reference>
<evidence type="ECO:0000256" key="5">
    <source>
        <dbReference type="ARBA" id="ARBA00038359"/>
    </source>
</evidence>
<dbReference type="EMBL" id="JAGPXC010000014">
    <property type="protein sequence ID" value="KAH6640034.1"/>
    <property type="molecule type" value="Genomic_DNA"/>
</dbReference>
<feature type="transmembrane region" description="Helical" evidence="7">
    <location>
        <begin position="230"/>
        <end position="255"/>
    </location>
</feature>
<dbReference type="OrthoDB" id="5401779at2759"/>
<feature type="region of interest" description="Disordered" evidence="6">
    <location>
        <begin position="343"/>
        <end position="373"/>
    </location>
</feature>
<organism evidence="9 10">
    <name type="scientific">Truncatella angustata</name>
    <dbReference type="NCBI Taxonomy" id="152316"/>
    <lineage>
        <taxon>Eukaryota</taxon>
        <taxon>Fungi</taxon>
        <taxon>Dikarya</taxon>
        <taxon>Ascomycota</taxon>
        <taxon>Pezizomycotina</taxon>
        <taxon>Sordariomycetes</taxon>
        <taxon>Xylariomycetidae</taxon>
        <taxon>Amphisphaeriales</taxon>
        <taxon>Sporocadaceae</taxon>
        <taxon>Truncatella</taxon>
    </lineage>
</organism>
<evidence type="ECO:0000256" key="1">
    <source>
        <dbReference type="ARBA" id="ARBA00004141"/>
    </source>
</evidence>
<dbReference type="RefSeq" id="XP_045951108.1">
    <property type="nucleotide sequence ID" value="XM_046108698.1"/>
</dbReference>
<name>A0A9P8REX8_9PEZI</name>
<dbReference type="GO" id="GO:0016020">
    <property type="term" value="C:membrane"/>
    <property type="evidence" value="ECO:0007669"/>
    <property type="project" value="UniProtKB-SubCell"/>
</dbReference>
<protein>
    <submittedName>
        <fullName evidence="9">Integral membrane protein</fullName>
    </submittedName>
</protein>
<dbReference type="Proteomes" id="UP000758603">
    <property type="component" value="Unassembled WGS sequence"/>
</dbReference>
<evidence type="ECO:0000256" key="2">
    <source>
        <dbReference type="ARBA" id="ARBA00022692"/>
    </source>
</evidence>
<comment type="caution">
    <text evidence="9">The sequence shown here is derived from an EMBL/GenBank/DDBJ whole genome shotgun (WGS) entry which is preliminary data.</text>
</comment>
<feature type="transmembrane region" description="Helical" evidence="7">
    <location>
        <begin position="147"/>
        <end position="168"/>
    </location>
</feature>
<feature type="transmembrane region" description="Helical" evidence="7">
    <location>
        <begin position="36"/>
        <end position="56"/>
    </location>
</feature>
<dbReference type="InterPro" id="IPR052337">
    <property type="entry name" value="SAT4-like"/>
</dbReference>
<dbReference type="PANTHER" id="PTHR33048:SF124">
    <property type="entry name" value="INTEGRAL MEMBRANE PROTEIN"/>
    <property type="match status" value="1"/>
</dbReference>
<sequence length="388" mass="42320">MSGFPTVNGIEVLLQAPDGYVVDLANPQRNGEHGAYWAYGIGTFLAVLFLAQRLFVRVVVGSGLQIDDVFVILSMICSQATQIILIYEFAAAIEGVHGWELSITKYKRFLLLSWIGPWVYVLCGSFAKLSLLVVYLRLSPGGWFKTWSWVAVGMVVLHTIVLVFLMVFSCTPVSKSWDITIPATEGSCINVVALYFATAIANIITDVMVMVLPIPLIMCLHMPKWQKIGVIALFGFASATVVTSIVRCAALPALLNNNDQTWAISQASLWAIIEANLVIICASMTTLKKFFNCVAPGLLLGSSGAKSSQGPTHNPPTISKLTSRRTDRYAKFGDDTELYPIGNQTEVNAGQSDRSETGSWDMNGRMEDGSSEKGIVQKTVVRVSYGKT</sequence>